<reference evidence="1" key="1">
    <citation type="journal article" date="2017" name="Mycologia">
        <title>Fusarium algeriense, sp. nov., a novel toxigenic crown rot pathogen of durum wheat from Algeria is nested in the Fusarium burgessii species complex.</title>
        <authorList>
            <person name="Laraba I."/>
            <person name="Keddad A."/>
            <person name="Boureghda H."/>
            <person name="Abdallah N."/>
            <person name="Vaughan M.M."/>
            <person name="Proctor R.H."/>
            <person name="Busman M."/>
            <person name="O'Donnell K."/>
        </authorList>
    </citation>
    <scope>NUCLEOTIDE SEQUENCE</scope>
    <source>
        <strain evidence="1">NRRL 25174</strain>
    </source>
</reference>
<protein>
    <submittedName>
        <fullName evidence="1">Uncharacterized protein</fullName>
    </submittedName>
</protein>
<proteinExistence type="predicted"/>
<dbReference type="EMBL" id="PVQB02000183">
    <property type="protein sequence ID" value="KAF4341657.1"/>
    <property type="molecule type" value="Genomic_DNA"/>
</dbReference>
<evidence type="ECO:0000313" key="1">
    <source>
        <dbReference type="EMBL" id="KAF4341657.1"/>
    </source>
</evidence>
<reference evidence="1" key="2">
    <citation type="submission" date="2020-02" db="EMBL/GenBank/DDBJ databases">
        <title>Identification and distribution of gene clusters putatively required for synthesis of sphingolipid metabolism inhibitors in phylogenetically diverse species of the filamentous fungus Fusarium.</title>
        <authorList>
            <person name="Kim H.-S."/>
            <person name="Busman M."/>
            <person name="Brown D.W."/>
            <person name="Divon H."/>
            <person name="Uhlig S."/>
            <person name="Proctor R.H."/>
        </authorList>
    </citation>
    <scope>NUCLEOTIDE SEQUENCE</scope>
    <source>
        <strain evidence="1">NRRL 25174</strain>
    </source>
</reference>
<comment type="caution">
    <text evidence="1">The sequence shown here is derived from an EMBL/GenBank/DDBJ whole genome shotgun (WGS) entry which is preliminary data.</text>
</comment>
<name>A0A9P5AN25_9HYPO</name>
<accession>A0A9P5AN25</accession>
<organism evidence="1 2">
    <name type="scientific">Fusarium beomiforme</name>
    <dbReference type="NCBI Taxonomy" id="44412"/>
    <lineage>
        <taxon>Eukaryota</taxon>
        <taxon>Fungi</taxon>
        <taxon>Dikarya</taxon>
        <taxon>Ascomycota</taxon>
        <taxon>Pezizomycotina</taxon>
        <taxon>Sordariomycetes</taxon>
        <taxon>Hypocreomycetidae</taxon>
        <taxon>Hypocreales</taxon>
        <taxon>Nectriaceae</taxon>
        <taxon>Fusarium</taxon>
        <taxon>Fusarium burgessii species complex</taxon>
    </lineage>
</organism>
<gene>
    <name evidence="1" type="ORF">FBEOM_4395</name>
</gene>
<dbReference type="AlphaFoldDB" id="A0A9P5AN25"/>
<dbReference type="Proteomes" id="UP000730481">
    <property type="component" value="Unassembled WGS sequence"/>
</dbReference>
<sequence>MSQKIFQASAAPKPFCSPDLIGDADRLKEACGEHCRVEIIGHTLQVNIITDHQDAECAKAALQRRLDQAQLSDNWELLPGWTWIPASSDKRQCCNLL</sequence>
<dbReference type="OrthoDB" id="5018716at2759"/>
<evidence type="ECO:0000313" key="2">
    <source>
        <dbReference type="Proteomes" id="UP000730481"/>
    </source>
</evidence>
<keyword evidence="2" id="KW-1185">Reference proteome</keyword>